<dbReference type="FunFam" id="3.40.50.720:FF:000084">
    <property type="entry name" value="Short-chain dehydrogenase reductase"/>
    <property type="match status" value="1"/>
</dbReference>
<comment type="similarity">
    <text evidence="1">Belongs to the short-chain dehydrogenases/reductases (SDR) family.</text>
</comment>
<dbReference type="SUPFAM" id="SSF51735">
    <property type="entry name" value="NAD(P)-binding Rossmann-fold domains"/>
    <property type="match status" value="1"/>
</dbReference>
<dbReference type="PANTHER" id="PTHR42760:SF123">
    <property type="entry name" value="OXIDOREDUCTASE"/>
    <property type="match status" value="1"/>
</dbReference>
<dbReference type="GO" id="GO:0016616">
    <property type="term" value="F:oxidoreductase activity, acting on the CH-OH group of donors, NAD or NADP as acceptor"/>
    <property type="evidence" value="ECO:0007669"/>
    <property type="project" value="TreeGrafter"/>
</dbReference>
<dbReference type="InterPro" id="IPR020904">
    <property type="entry name" value="Sc_DH/Rdtase_CS"/>
</dbReference>
<proteinExistence type="inferred from homology"/>
<dbReference type="PRINTS" id="PR00080">
    <property type="entry name" value="SDRFAMILY"/>
</dbReference>
<dbReference type="InterPro" id="IPR002347">
    <property type="entry name" value="SDR_fam"/>
</dbReference>
<dbReference type="Pfam" id="PF13561">
    <property type="entry name" value="adh_short_C2"/>
    <property type="match status" value="1"/>
</dbReference>
<gene>
    <name evidence="2" type="ORF">SAMN05421512_101282</name>
</gene>
<dbReference type="PROSITE" id="PS00061">
    <property type="entry name" value="ADH_SHORT"/>
    <property type="match status" value="1"/>
</dbReference>
<evidence type="ECO:0000256" key="1">
    <source>
        <dbReference type="ARBA" id="ARBA00006484"/>
    </source>
</evidence>
<dbReference type="InterPro" id="IPR036291">
    <property type="entry name" value="NAD(P)-bd_dom_sf"/>
</dbReference>
<dbReference type="Gene3D" id="3.40.50.720">
    <property type="entry name" value="NAD(P)-binding Rossmann-like Domain"/>
    <property type="match status" value="1"/>
</dbReference>
<evidence type="ECO:0000313" key="2">
    <source>
        <dbReference type="EMBL" id="SOB89484.1"/>
    </source>
</evidence>
<name>A0A285R6I1_9HYPH</name>
<protein>
    <submittedName>
        <fullName evidence="2">NAD(P)-dependent dehydrogenase, short-chain alcohol dehydrogenase family</fullName>
    </submittedName>
</protein>
<dbReference type="AlphaFoldDB" id="A0A285R6I1"/>
<dbReference type="PRINTS" id="PR00081">
    <property type="entry name" value="GDHRDH"/>
</dbReference>
<organism evidence="2 3">
    <name type="scientific">Stappia indica</name>
    <dbReference type="NCBI Taxonomy" id="538381"/>
    <lineage>
        <taxon>Bacteria</taxon>
        <taxon>Pseudomonadati</taxon>
        <taxon>Pseudomonadota</taxon>
        <taxon>Alphaproteobacteria</taxon>
        <taxon>Hyphomicrobiales</taxon>
        <taxon>Stappiaceae</taxon>
        <taxon>Stappia</taxon>
    </lineage>
</organism>
<sequence length="237" mass="24968">MAMEQPGKIALVTGGGTGLGQACVRKLLNDGYRVVSLGLDVEEKIDHPLHEERRFDVTDSAAIAALAAEFDGVDALVTAAGIIVHEGQEFTNEGFGRVMEVNLRGTQEICFALEGALKARRGAIVNFASMWSTFGSSRNPAYSASKGAVDSFTRALAAAWSADGVRTNAVAPGWVKTRMSINAMNTPERAGPILARIPMARWGEPSEVAEAVGFLVSPAASYINGVTLRIDGGFAIA</sequence>
<accession>A0A285R6I1</accession>
<reference evidence="2 3" key="1">
    <citation type="submission" date="2017-08" db="EMBL/GenBank/DDBJ databases">
        <authorList>
            <person name="de Groot N.N."/>
        </authorList>
    </citation>
    <scope>NUCLEOTIDE SEQUENCE [LARGE SCALE GENOMIC DNA]</scope>
    <source>
        <strain evidence="2 3">USBA 352</strain>
    </source>
</reference>
<dbReference type="EMBL" id="OBML01000001">
    <property type="protein sequence ID" value="SOB89484.1"/>
    <property type="molecule type" value="Genomic_DNA"/>
</dbReference>
<evidence type="ECO:0000313" key="3">
    <source>
        <dbReference type="Proteomes" id="UP000219331"/>
    </source>
</evidence>
<dbReference type="Proteomes" id="UP000219331">
    <property type="component" value="Unassembled WGS sequence"/>
</dbReference>
<dbReference type="STRING" id="538381.GCA_001696535_01361"/>
<dbReference type="GO" id="GO:0030497">
    <property type="term" value="P:fatty acid elongation"/>
    <property type="evidence" value="ECO:0007669"/>
    <property type="project" value="TreeGrafter"/>
</dbReference>
<keyword evidence="3" id="KW-1185">Reference proteome</keyword>
<dbReference type="PANTHER" id="PTHR42760">
    <property type="entry name" value="SHORT-CHAIN DEHYDROGENASES/REDUCTASES FAMILY MEMBER"/>
    <property type="match status" value="1"/>
</dbReference>